<dbReference type="RefSeq" id="WP_264067559.1">
    <property type="nucleotide sequence ID" value="NZ_JACKTY010000028.1"/>
</dbReference>
<name>A0ABT3CB46_9MYCO</name>
<dbReference type="EMBL" id="JACKTY010000028">
    <property type="protein sequence ID" value="MCV7226690.1"/>
    <property type="molecule type" value="Genomic_DNA"/>
</dbReference>
<accession>A0ABT3CB46</accession>
<dbReference type="PANTHER" id="PTHR13789">
    <property type="entry name" value="MONOOXYGENASE"/>
    <property type="match status" value="1"/>
</dbReference>
<dbReference type="PRINTS" id="PR00420">
    <property type="entry name" value="RNGMNOXGNASE"/>
</dbReference>
<evidence type="ECO:0000256" key="2">
    <source>
        <dbReference type="ARBA" id="ARBA00023033"/>
    </source>
</evidence>
<dbReference type="SUPFAM" id="SSF51905">
    <property type="entry name" value="FAD/NAD(P)-binding domain"/>
    <property type="match status" value="1"/>
</dbReference>
<gene>
    <name evidence="4" type="ORF">H7J73_11695</name>
</gene>
<keyword evidence="2 4" id="KW-0503">Monooxygenase</keyword>
<dbReference type="InterPro" id="IPR050493">
    <property type="entry name" value="FAD-dep_Monooxygenase_BioMet"/>
</dbReference>
<dbReference type="SUPFAM" id="SSF54373">
    <property type="entry name" value="FAD-linked reductases, C-terminal domain"/>
    <property type="match status" value="1"/>
</dbReference>
<organism evidence="4 5">
    <name type="scientific">Mycolicibacterium komossense</name>
    <dbReference type="NCBI Taxonomy" id="1779"/>
    <lineage>
        <taxon>Bacteria</taxon>
        <taxon>Bacillati</taxon>
        <taxon>Actinomycetota</taxon>
        <taxon>Actinomycetes</taxon>
        <taxon>Mycobacteriales</taxon>
        <taxon>Mycobacteriaceae</taxon>
        <taxon>Mycolicibacterium</taxon>
    </lineage>
</organism>
<sequence length="388" mass="40835">MTETAEVLIAGGGIGGLTAALTLNARGITSTVIDGARELTPLGVGINLLPHAVRELDELGLGRALADIAVAPTKISFFSSEGDLLFQEPRGIAGGYAYPQYSVHRGELHMLLLATVRDRLGPDAVLTGTRLSGFDDSPGVVTAHTSRGEMAAHILIGADGVHSVVRAQLHPENDQLMWSGVRMFRGATPAEPFLDGQTMAIVKGPAGVDLITYPIGGGLTNWVLQVPESTPGPLPGDAGWNVAADVDAVAARVSSWQLDWLDPAAMVRASSVAFEYPMVDRDALPWWGTGNVTLLGDAAHPMYPVGANGGSQAILDARVLADELLRDFGPGLRTYEDNRRAATAEIVAANREMHASGVSRRREDLAAAAAKYRRDTKADGYASSSLTG</sequence>
<dbReference type="PANTHER" id="PTHR13789:SF268">
    <property type="entry name" value="5-METHYLPHENAZINE-1-CARBOXYLATE 1-MONOOXYGENASE"/>
    <property type="match status" value="1"/>
</dbReference>
<comment type="caution">
    <text evidence="4">The sequence shown here is derived from an EMBL/GenBank/DDBJ whole genome shotgun (WGS) entry which is preliminary data.</text>
</comment>
<evidence type="ECO:0000256" key="1">
    <source>
        <dbReference type="ARBA" id="ARBA00023002"/>
    </source>
</evidence>
<keyword evidence="1" id="KW-0560">Oxidoreductase</keyword>
<proteinExistence type="predicted"/>
<dbReference type="Gene3D" id="3.50.50.60">
    <property type="entry name" value="FAD/NAD(P)-binding domain"/>
    <property type="match status" value="1"/>
</dbReference>
<dbReference type="Proteomes" id="UP001526201">
    <property type="component" value="Unassembled WGS sequence"/>
</dbReference>
<dbReference type="InterPro" id="IPR002938">
    <property type="entry name" value="FAD-bd"/>
</dbReference>
<dbReference type="NCBIfam" id="NF005720">
    <property type="entry name" value="PRK07538.1"/>
    <property type="match status" value="1"/>
</dbReference>
<protein>
    <submittedName>
        <fullName evidence="4">FAD-dependent monooxygenase</fullName>
    </submittedName>
</protein>
<dbReference type="Pfam" id="PF01494">
    <property type="entry name" value="FAD_binding_3"/>
    <property type="match status" value="1"/>
</dbReference>
<dbReference type="Gene3D" id="3.30.9.30">
    <property type="match status" value="1"/>
</dbReference>
<evidence type="ECO:0000313" key="4">
    <source>
        <dbReference type="EMBL" id="MCV7226690.1"/>
    </source>
</evidence>
<dbReference type="GO" id="GO:0004497">
    <property type="term" value="F:monooxygenase activity"/>
    <property type="evidence" value="ECO:0007669"/>
    <property type="project" value="UniProtKB-KW"/>
</dbReference>
<keyword evidence="5" id="KW-1185">Reference proteome</keyword>
<reference evidence="4 5" key="1">
    <citation type="journal article" date="2022" name="BMC Genomics">
        <title>Comparative genome analysis of mycobacteria focusing on tRNA and non-coding RNA.</title>
        <authorList>
            <person name="Behra P.R.K."/>
            <person name="Pettersson B.M.F."/>
            <person name="Ramesh M."/>
            <person name="Das S."/>
            <person name="Dasgupta S."/>
            <person name="Kirsebom L.A."/>
        </authorList>
    </citation>
    <scope>NUCLEOTIDE SEQUENCE [LARGE SCALE GENOMIC DNA]</scope>
    <source>
        <strain evidence="4 5">DSM 44078</strain>
    </source>
</reference>
<evidence type="ECO:0000313" key="5">
    <source>
        <dbReference type="Proteomes" id="UP001526201"/>
    </source>
</evidence>
<feature type="domain" description="FAD-binding" evidence="3">
    <location>
        <begin position="5"/>
        <end position="347"/>
    </location>
</feature>
<dbReference type="InterPro" id="IPR036188">
    <property type="entry name" value="FAD/NAD-bd_sf"/>
</dbReference>
<evidence type="ECO:0000259" key="3">
    <source>
        <dbReference type="Pfam" id="PF01494"/>
    </source>
</evidence>